<sequence>MRSLLFVPGDSPGKLAKGFASGADGLILDLEDSVADGNKQQARQTIAAFLSDHANADNRPRLIVRLNPLDGPHHAADIDAIIAVKPDAVMLPKSRNGNDVTLLSSRLSVAEARAGHADGAIAIIAIATETAGALFGMGTYQDASPRLDGLTWGAEDLSADLGAETARDKNGHFTDPYRLARALTLFAANAASVQAIDTVFTSFRDLEGLRHEAESARRDGFTGKMAIHPAQVPVINAVFTPTPEAIARAQAVVAALAGGQGVAGIDGEMIDRPHLLRAGRLLARARAAGVALD</sequence>
<comment type="caution">
    <text evidence="8">The sequence shown here is derived from an EMBL/GenBank/DDBJ whole genome shotgun (WGS) entry which is preliminary data.</text>
</comment>
<dbReference type="PIRSF" id="PIRSF015582">
    <property type="entry name" value="Cit_lyase_B"/>
    <property type="match status" value="1"/>
</dbReference>
<feature type="binding site" evidence="5">
    <location>
        <position position="65"/>
    </location>
    <ligand>
        <name>substrate</name>
    </ligand>
</feature>
<dbReference type="InterPro" id="IPR011206">
    <property type="entry name" value="Citrate_lyase_beta/mcl1/mcl2"/>
</dbReference>
<comment type="cofactor">
    <cofactor evidence="1">
        <name>Mg(2+)</name>
        <dbReference type="ChEBI" id="CHEBI:18420"/>
    </cofactor>
</comment>
<dbReference type="Gene3D" id="3.20.20.60">
    <property type="entry name" value="Phosphoenolpyruvate-binding domains"/>
    <property type="match status" value="1"/>
</dbReference>
<dbReference type="InterPro" id="IPR040442">
    <property type="entry name" value="Pyrv_kinase-like_dom_sf"/>
</dbReference>
<dbReference type="PANTHER" id="PTHR32308">
    <property type="entry name" value="LYASE BETA SUBUNIT, PUTATIVE (AFU_ORTHOLOGUE AFUA_4G13030)-RELATED"/>
    <property type="match status" value="1"/>
</dbReference>
<proteinExistence type="inferred from homology"/>
<feature type="binding site" evidence="6">
    <location>
        <position position="156"/>
    </location>
    <ligand>
        <name>Mg(2+)</name>
        <dbReference type="ChEBI" id="CHEBI:18420"/>
    </ligand>
</feature>
<dbReference type="Pfam" id="PF03328">
    <property type="entry name" value="HpcH_HpaI"/>
    <property type="match status" value="1"/>
</dbReference>
<feature type="binding site" evidence="5">
    <location>
        <position position="129"/>
    </location>
    <ligand>
        <name>substrate</name>
    </ligand>
</feature>
<comment type="similarity">
    <text evidence="2">Belongs to the HpcH/HpaI aldolase family.</text>
</comment>
<evidence type="ECO:0000256" key="3">
    <source>
        <dbReference type="ARBA" id="ARBA00022723"/>
    </source>
</evidence>
<feature type="binding site" evidence="6">
    <location>
        <position position="129"/>
    </location>
    <ligand>
        <name>Mg(2+)</name>
        <dbReference type="ChEBI" id="CHEBI:18420"/>
    </ligand>
</feature>
<dbReference type="STRING" id="1827387.A4S15_12935"/>
<dbReference type="InterPro" id="IPR015813">
    <property type="entry name" value="Pyrv/PenolPyrv_kinase-like_dom"/>
</dbReference>
<keyword evidence="8" id="KW-0456">Lyase</keyword>
<evidence type="ECO:0000256" key="1">
    <source>
        <dbReference type="ARBA" id="ARBA00001946"/>
    </source>
</evidence>
<accession>A0A1W9HUD7</accession>
<dbReference type="SUPFAM" id="SSF51621">
    <property type="entry name" value="Phosphoenolpyruvate/pyruvate domain"/>
    <property type="match status" value="1"/>
</dbReference>
<keyword evidence="4 6" id="KW-0460">Magnesium</keyword>
<evidence type="ECO:0000259" key="7">
    <source>
        <dbReference type="Pfam" id="PF03328"/>
    </source>
</evidence>
<dbReference type="GO" id="GO:0000287">
    <property type="term" value="F:magnesium ion binding"/>
    <property type="evidence" value="ECO:0007669"/>
    <property type="project" value="TreeGrafter"/>
</dbReference>
<dbReference type="PANTHER" id="PTHR32308:SF0">
    <property type="entry name" value="HPCH_HPAI ALDOLASE_CITRATE LYASE DOMAIN-CONTAINING PROTEIN"/>
    <property type="match status" value="1"/>
</dbReference>
<dbReference type="Proteomes" id="UP000192872">
    <property type="component" value="Unassembled WGS sequence"/>
</dbReference>
<evidence type="ECO:0000256" key="6">
    <source>
        <dbReference type="PIRSR" id="PIRSR015582-2"/>
    </source>
</evidence>
<evidence type="ECO:0000313" key="9">
    <source>
        <dbReference type="Proteomes" id="UP000192872"/>
    </source>
</evidence>
<gene>
    <name evidence="8" type="ORF">A4S15_12935</name>
</gene>
<protein>
    <submittedName>
        <fullName evidence="8">Citrate lyase</fullName>
    </submittedName>
</protein>
<keyword evidence="3 6" id="KW-0479">Metal-binding</keyword>
<dbReference type="RefSeq" id="WP_376801138.1">
    <property type="nucleotide sequence ID" value="NZ_DBNB01000009.1"/>
</dbReference>
<dbReference type="InterPro" id="IPR005000">
    <property type="entry name" value="Aldolase/citrate-lyase_domain"/>
</dbReference>
<dbReference type="GO" id="GO:0016829">
    <property type="term" value="F:lyase activity"/>
    <property type="evidence" value="ECO:0007669"/>
    <property type="project" value="UniProtKB-KW"/>
</dbReference>
<evidence type="ECO:0000256" key="4">
    <source>
        <dbReference type="ARBA" id="ARBA00022842"/>
    </source>
</evidence>
<name>A0A1W9HUD7_9HYPH</name>
<organism evidence="8 9">
    <name type="scientific">Candidatus Raskinella chloraquaticus</name>
    <dbReference type="NCBI Taxonomy" id="1951219"/>
    <lineage>
        <taxon>Bacteria</taxon>
        <taxon>Pseudomonadati</taxon>
        <taxon>Pseudomonadota</taxon>
        <taxon>Alphaproteobacteria</taxon>
        <taxon>Hyphomicrobiales</taxon>
        <taxon>Phreatobacteraceae</taxon>
        <taxon>Candidatus Raskinella</taxon>
    </lineage>
</organism>
<feature type="domain" description="HpcH/HpaI aldolase/citrate lyase" evidence="7">
    <location>
        <begin position="2"/>
        <end position="229"/>
    </location>
</feature>
<reference evidence="8 9" key="1">
    <citation type="journal article" date="2017" name="Water Res.">
        <title>Comammox in drinking water systems.</title>
        <authorList>
            <person name="Wang Y."/>
            <person name="Ma L."/>
            <person name="Mao Y."/>
            <person name="Jiang X."/>
            <person name="Xia Y."/>
            <person name="Yu K."/>
            <person name="Li B."/>
            <person name="Zhang T."/>
        </authorList>
    </citation>
    <scope>NUCLEOTIDE SEQUENCE [LARGE SCALE GENOMIC DNA]</scope>
    <source>
        <strain evidence="8">SG_bin8</strain>
    </source>
</reference>
<dbReference type="GO" id="GO:0006107">
    <property type="term" value="P:oxaloacetate metabolic process"/>
    <property type="evidence" value="ECO:0007669"/>
    <property type="project" value="TreeGrafter"/>
</dbReference>
<evidence type="ECO:0000256" key="5">
    <source>
        <dbReference type="PIRSR" id="PIRSR015582-1"/>
    </source>
</evidence>
<evidence type="ECO:0000313" key="8">
    <source>
        <dbReference type="EMBL" id="OQW50912.1"/>
    </source>
</evidence>
<evidence type="ECO:0000256" key="2">
    <source>
        <dbReference type="ARBA" id="ARBA00005568"/>
    </source>
</evidence>
<dbReference type="EMBL" id="LWDL01000023">
    <property type="protein sequence ID" value="OQW50912.1"/>
    <property type="molecule type" value="Genomic_DNA"/>
</dbReference>
<dbReference type="AlphaFoldDB" id="A0A1W9HUD7"/>